<keyword evidence="1" id="KW-1133">Transmembrane helix</keyword>
<sequence length="135" mass="14826">IWRVLLRRTSSTSAVTLSWNAPDYIADSWPFITYNVLRFKHQFILVSGFTALAALLFQPLAGSIFSIQKFPNESAYPVQSIRAIGLSPDINDLTAFAASAGFAEAAVFNGLGDPFLRKRRLGDCRVCASKPTRAV</sequence>
<gene>
    <name evidence="2" type="ORF">EDB92DRAFT_2105669</name>
</gene>
<evidence type="ECO:0000313" key="3">
    <source>
        <dbReference type="Proteomes" id="UP001201163"/>
    </source>
</evidence>
<feature type="transmembrane region" description="Helical" evidence="1">
    <location>
        <begin position="93"/>
        <end position="111"/>
    </location>
</feature>
<evidence type="ECO:0000313" key="2">
    <source>
        <dbReference type="EMBL" id="KAH8985317.1"/>
    </source>
</evidence>
<reference evidence="2" key="1">
    <citation type="submission" date="2022-01" db="EMBL/GenBank/DDBJ databases">
        <title>Comparative genomics reveals a dynamic genome evolution in the ectomycorrhizal milk-cap (Lactarius) mushrooms.</title>
        <authorList>
            <consortium name="DOE Joint Genome Institute"/>
            <person name="Lebreton A."/>
            <person name="Tang N."/>
            <person name="Kuo A."/>
            <person name="LaButti K."/>
            <person name="Drula E."/>
            <person name="Barry K."/>
            <person name="Clum A."/>
            <person name="Lipzen A."/>
            <person name="Mousain D."/>
            <person name="Ng V."/>
            <person name="Wang R."/>
            <person name="Wang X."/>
            <person name="Dai Y."/>
            <person name="Henrissat B."/>
            <person name="Grigoriev I.V."/>
            <person name="Guerin-Laguette A."/>
            <person name="Yu F."/>
            <person name="Martin F.M."/>
        </authorList>
    </citation>
    <scope>NUCLEOTIDE SEQUENCE</scope>
    <source>
        <strain evidence="2">QP</strain>
    </source>
</reference>
<name>A0AAD4LFJ0_9AGAM</name>
<keyword evidence="3" id="KW-1185">Reference proteome</keyword>
<comment type="caution">
    <text evidence="2">The sequence shown here is derived from an EMBL/GenBank/DDBJ whole genome shotgun (WGS) entry which is preliminary data.</text>
</comment>
<keyword evidence="1" id="KW-0472">Membrane</keyword>
<dbReference type="Proteomes" id="UP001201163">
    <property type="component" value="Unassembled WGS sequence"/>
</dbReference>
<accession>A0AAD4LFJ0</accession>
<feature type="non-terminal residue" evidence="2">
    <location>
        <position position="135"/>
    </location>
</feature>
<organism evidence="2 3">
    <name type="scientific">Lactarius akahatsu</name>
    <dbReference type="NCBI Taxonomy" id="416441"/>
    <lineage>
        <taxon>Eukaryota</taxon>
        <taxon>Fungi</taxon>
        <taxon>Dikarya</taxon>
        <taxon>Basidiomycota</taxon>
        <taxon>Agaricomycotina</taxon>
        <taxon>Agaricomycetes</taxon>
        <taxon>Russulales</taxon>
        <taxon>Russulaceae</taxon>
        <taxon>Lactarius</taxon>
    </lineage>
</organism>
<dbReference type="EMBL" id="JAKELL010000065">
    <property type="protein sequence ID" value="KAH8985317.1"/>
    <property type="molecule type" value="Genomic_DNA"/>
</dbReference>
<feature type="transmembrane region" description="Helical" evidence="1">
    <location>
        <begin position="43"/>
        <end position="67"/>
    </location>
</feature>
<proteinExistence type="predicted"/>
<evidence type="ECO:0000256" key="1">
    <source>
        <dbReference type="SAM" id="Phobius"/>
    </source>
</evidence>
<dbReference type="AlphaFoldDB" id="A0AAD4LFJ0"/>
<keyword evidence="1" id="KW-0812">Transmembrane</keyword>
<protein>
    <submittedName>
        <fullName evidence="2">Uncharacterized protein</fullName>
    </submittedName>
</protein>